<evidence type="ECO:0000313" key="1">
    <source>
        <dbReference type="EMBL" id="PGH03225.1"/>
    </source>
</evidence>
<name>A0A2B7X2S1_9EURO</name>
<dbReference type="Proteomes" id="UP000223968">
    <property type="component" value="Unassembled WGS sequence"/>
</dbReference>
<gene>
    <name evidence="1" type="ORF">AJ79_07420</name>
</gene>
<protein>
    <submittedName>
        <fullName evidence="1">Uncharacterized protein</fullName>
    </submittedName>
</protein>
<sequence>MSSEALIAAAAFKGQKTLPLQIPSDYAVQSPIGAYISPLSKLSHVHMWTNKVPELSAASPAEDEYVLEQFYLIMLDMGEPSSSPQVETVLLDKVTSTMKEWKAQGHGSKDI</sequence>
<evidence type="ECO:0000313" key="2">
    <source>
        <dbReference type="Proteomes" id="UP000223968"/>
    </source>
</evidence>
<dbReference type="AlphaFoldDB" id="A0A2B7X2S1"/>
<comment type="caution">
    <text evidence="1">The sequence shown here is derived from an EMBL/GenBank/DDBJ whole genome shotgun (WGS) entry which is preliminary data.</text>
</comment>
<dbReference type="EMBL" id="PDNB01000150">
    <property type="protein sequence ID" value="PGH03225.1"/>
    <property type="molecule type" value="Genomic_DNA"/>
</dbReference>
<accession>A0A2B7X2S1</accession>
<keyword evidence="2" id="KW-1185">Reference proteome</keyword>
<proteinExistence type="predicted"/>
<organism evidence="1 2">
    <name type="scientific">Helicocarpus griseus UAMH5409</name>
    <dbReference type="NCBI Taxonomy" id="1447875"/>
    <lineage>
        <taxon>Eukaryota</taxon>
        <taxon>Fungi</taxon>
        <taxon>Dikarya</taxon>
        <taxon>Ascomycota</taxon>
        <taxon>Pezizomycotina</taxon>
        <taxon>Eurotiomycetes</taxon>
        <taxon>Eurotiomycetidae</taxon>
        <taxon>Onygenales</taxon>
        <taxon>Ajellomycetaceae</taxon>
        <taxon>Helicocarpus</taxon>
    </lineage>
</organism>
<reference evidence="1 2" key="1">
    <citation type="submission" date="2017-10" db="EMBL/GenBank/DDBJ databases">
        <title>Comparative genomics in systemic dimorphic fungi from Ajellomycetaceae.</title>
        <authorList>
            <person name="Munoz J.F."/>
            <person name="Mcewen J.G."/>
            <person name="Clay O.K."/>
            <person name="Cuomo C.A."/>
        </authorList>
    </citation>
    <scope>NUCLEOTIDE SEQUENCE [LARGE SCALE GENOMIC DNA]</scope>
    <source>
        <strain evidence="1 2">UAMH5409</strain>
    </source>
</reference>